<dbReference type="AlphaFoldDB" id="A0AAV5V9S6"/>
<dbReference type="Proteomes" id="UP001432322">
    <property type="component" value="Unassembled WGS sequence"/>
</dbReference>
<gene>
    <name evidence="1" type="ORF">PFISCL1PPCAC_7275</name>
</gene>
<organism evidence="1 2">
    <name type="scientific">Pristionchus fissidentatus</name>
    <dbReference type="NCBI Taxonomy" id="1538716"/>
    <lineage>
        <taxon>Eukaryota</taxon>
        <taxon>Metazoa</taxon>
        <taxon>Ecdysozoa</taxon>
        <taxon>Nematoda</taxon>
        <taxon>Chromadorea</taxon>
        <taxon>Rhabditida</taxon>
        <taxon>Rhabditina</taxon>
        <taxon>Diplogasteromorpha</taxon>
        <taxon>Diplogasteroidea</taxon>
        <taxon>Neodiplogasteridae</taxon>
        <taxon>Pristionchus</taxon>
    </lineage>
</organism>
<keyword evidence="2" id="KW-1185">Reference proteome</keyword>
<proteinExistence type="predicted"/>
<dbReference type="EMBL" id="BTSY01000002">
    <property type="protein sequence ID" value="GMT15978.1"/>
    <property type="molecule type" value="Genomic_DNA"/>
</dbReference>
<name>A0AAV5V9S6_9BILA</name>
<feature type="non-terminal residue" evidence="1">
    <location>
        <position position="1"/>
    </location>
</feature>
<evidence type="ECO:0000313" key="1">
    <source>
        <dbReference type="EMBL" id="GMT15978.1"/>
    </source>
</evidence>
<evidence type="ECO:0000313" key="2">
    <source>
        <dbReference type="Proteomes" id="UP001432322"/>
    </source>
</evidence>
<reference evidence="1" key="1">
    <citation type="submission" date="2023-10" db="EMBL/GenBank/DDBJ databases">
        <title>Genome assembly of Pristionchus species.</title>
        <authorList>
            <person name="Yoshida K."/>
            <person name="Sommer R.J."/>
        </authorList>
    </citation>
    <scope>NUCLEOTIDE SEQUENCE</scope>
    <source>
        <strain evidence="1">RS5133</strain>
    </source>
</reference>
<protein>
    <submittedName>
        <fullName evidence="1">Uncharacterized protein</fullName>
    </submittedName>
</protein>
<comment type="caution">
    <text evidence="1">The sequence shown here is derived from an EMBL/GenBank/DDBJ whole genome shotgun (WGS) entry which is preliminary data.</text>
</comment>
<accession>A0AAV5V9S6</accession>
<sequence length="70" mass="7910">AAGHLSTVVEGDRYERLFRQILDLHPQCKPSFAELTEKGPQSNRLADLGQSLLLADSIPEDYVYIEDSYE</sequence>